<protein>
    <submittedName>
        <fullName evidence="2">Nuclear transport factor 2 family protein</fullName>
    </submittedName>
</protein>
<dbReference type="InterPro" id="IPR037401">
    <property type="entry name" value="SnoaL-like"/>
</dbReference>
<dbReference type="InterPro" id="IPR008317">
    <property type="entry name" value="UCP030561"/>
</dbReference>
<evidence type="ECO:0000313" key="2">
    <source>
        <dbReference type="EMBL" id="MDN0076364.1"/>
    </source>
</evidence>
<dbReference type="SUPFAM" id="SSF54427">
    <property type="entry name" value="NTF2-like"/>
    <property type="match status" value="1"/>
</dbReference>
<organism evidence="2 3">
    <name type="scientific">Crenobacter oryzisoli</name>
    <dbReference type="NCBI Taxonomy" id="3056844"/>
    <lineage>
        <taxon>Bacteria</taxon>
        <taxon>Pseudomonadati</taxon>
        <taxon>Pseudomonadota</taxon>
        <taxon>Betaproteobacteria</taxon>
        <taxon>Neisseriales</taxon>
        <taxon>Neisseriaceae</taxon>
        <taxon>Crenobacter</taxon>
    </lineage>
</organism>
<evidence type="ECO:0000313" key="3">
    <source>
        <dbReference type="Proteomes" id="UP001168540"/>
    </source>
</evidence>
<gene>
    <name evidence="2" type="ORF">QU481_15935</name>
</gene>
<sequence length="113" mass="12542">MHDAERIVQAQLDAYNARDLDRFIACYADTVKVFRFPSQQLAIDGKAALAEHYAENRFNRPALNAELISRMGLGNTVIDREVVSGVGDATIDAIVIYQVADGLIQTVWFVDAQ</sequence>
<evidence type="ECO:0000259" key="1">
    <source>
        <dbReference type="Pfam" id="PF12680"/>
    </source>
</evidence>
<proteinExistence type="predicted"/>
<feature type="domain" description="SnoaL-like" evidence="1">
    <location>
        <begin position="8"/>
        <end position="104"/>
    </location>
</feature>
<dbReference type="EMBL" id="JAUEDK010000031">
    <property type="protein sequence ID" value="MDN0076364.1"/>
    <property type="molecule type" value="Genomic_DNA"/>
</dbReference>
<reference evidence="2" key="1">
    <citation type="submission" date="2023-06" db="EMBL/GenBank/DDBJ databases">
        <authorList>
            <person name="Zhang S."/>
        </authorList>
    </citation>
    <scope>NUCLEOTIDE SEQUENCE</scope>
    <source>
        <strain evidence="2">SG2303</strain>
    </source>
</reference>
<accession>A0ABT7XRF4</accession>
<dbReference type="InterPro" id="IPR032710">
    <property type="entry name" value="NTF2-like_dom_sf"/>
</dbReference>
<name>A0ABT7XRF4_9NEIS</name>
<keyword evidence="3" id="KW-1185">Reference proteome</keyword>
<dbReference type="Proteomes" id="UP001168540">
    <property type="component" value="Unassembled WGS sequence"/>
</dbReference>
<dbReference type="Pfam" id="PF12680">
    <property type="entry name" value="SnoaL_2"/>
    <property type="match status" value="1"/>
</dbReference>
<dbReference type="PIRSF" id="PIRSF030561">
    <property type="entry name" value="UCP030561"/>
    <property type="match status" value="1"/>
</dbReference>
<dbReference type="Gene3D" id="3.10.450.50">
    <property type="match status" value="1"/>
</dbReference>
<dbReference type="RefSeq" id="WP_289831019.1">
    <property type="nucleotide sequence ID" value="NZ_JAUEDK010000031.1"/>
</dbReference>
<comment type="caution">
    <text evidence="2">The sequence shown here is derived from an EMBL/GenBank/DDBJ whole genome shotgun (WGS) entry which is preliminary data.</text>
</comment>